<dbReference type="OrthoDB" id="256869at2"/>
<dbReference type="PANTHER" id="PTHR43708:SF5">
    <property type="entry name" value="CONSERVED EXPRESSED OXIDOREDUCTASE (EUROFUNG)-RELATED"/>
    <property type="match status" value="1"/>
</dbReference>
<evidence type="ECO:0000256" key="1">
    <source>
        <dbReference type="ARBA" id="ARBA00010928"/>
    </source>
</evidence>
<dbReference type="RefSeq" id="WP_106209223.1">
    <property type="nucleotide sequence ID" value="NZ_PVTL01000001.1"/>
</dbReference>
<proteinExistence type="inferred from homology"/>
<dbReference type="Gene3D" id="3.30.360.10">
    <property type="entry name" value="Dihydrodipicolinate Reductase, domain 2"/>
    <property type="match status" value="1"/>
</dbReference>
<dbReference type="InterPro" id="IPR055170">
    <property type="entry name" value="GFO_IDH_MocA-like_dom"/>
</dbReference>
<name>A0A2T0VJ71_9MICO</name>
<sequence length="344" mass="36691">MASNAVIRTGLVGFGLAGRVFHEPFLATNPAFRLEVIATGNPERQEEARARGDYEIVRAPDALLGRDLDLIVLASPPAAHFAQATAALESGAAVVVDKPFAASVAEAEQLIDTAERVGRPLIVFQNRRWDGDFLTAKKLIESGRLGQVFRFESTFERYAGAARDRWHDTATVAQGAGITFDLGSHLVDQALHLFGPATLERAELRVVRPGGPSEDDAFLSLAHVSGVTSHITVSRMAAQTGPRFRVLGTDSAYMVYGLDNQEDALKLGARPTDAGFGVVPEEDWGLVGGEKGAAPTPHPTERGNYAGFYAGVAKTLTTGAPSPVDPREALATMRILELAHQLSA</sequence>
<dbReference type="InterPro" id="IPR000683">
    <property type="entry name" value="Gfo/Idh/MocA-like_OxRdtase_N"/>
</dbReference>
<accession>A0A2T0VJ71</accession>
<dbReference type="SUPFAM" id="SSF51735">
    <property type="entry name" value="NAD(P)-binding Rossmann-fold domains"/>
    <property type="match status" value="1"/>
</dbReference>
<evidence type="ECO:0000259" key="4">
    <source>
        <dbReference type="Pfam" id="PF01408"/>
    </source>
</evidence>
<dbReference type="Gene3D" id="3.40.50.720">
    <property type="entry name" value="NAD(P)-binding Rossmann-like Domain"/>
    <property type="match status" value="1"/>
</dbReference>
<evidence type="ECO:0000313" key="6">
    <source>
        <dbReference type="EMBL" id="PRY70239.1"/>
    </source>
</evidence>
<dbReference type="AlphaFoldDB" id="A0A2T0VJ71"/>
<dbReference type="GO" id="GO:0000166">
    <property type="term" value="F:nucleotide binding"/>
    <property type="evidence" value="ECO:0007669"/>
    <property type="project" value="InterPro"/>
</dbReference>
<dbReference type="Proteomes" id="UP000237983">
    <property type="component" value="Unassembled WGS sequence"/>
</dbReference>
<dbReference type="InterPro" id="IPR051317">
    <property type="entry name" value="Gfo/Idh/MocA_oxidoreduct"/>
</dbReference>
<keyword evidence="2" id="KW-0560">Oxidoreductase</keyword>
<keyword evidence="3" id="KW-0520">NAD</keyword>
<gene>
    <name evidence="6" type="ORF">B0I08_101367</name>
</gene>
<comment type="caution">
    <text evidence="6">The sequence shown here is derived from an EMBL/GenBank/DDBJ whole genome shotgun (WGS) entry which is preliminary data.</text>
</comment>
<feature type="domain" description="GFO/IDH/MocA-like oxidoreductase" evidence="5">
    <location>
        <begin position="133"/>
        <end position="250"/>
    </location>
</feature>
<protein>
    <submittedName>
        <fullName evidence="6">Putative dehydrogenase</fullName>
    </submittedName>
</protein>
<evidence type="ECO:0000256" key="2">
    <source>
        <dbReference type="ARBA" id="ARBA00023002"/>
    </source>
</evidence>
<evidence type="ECO:0000259" key="5">
    <source>
        <dbReference type="Pfam" id="PF22725"/>
    </source>
</evidence>
<reference evidence="6 7" key="1">
    <citation type="submission" date="2018-03" db="EMBL/GenBank/DDBJ databases">
        <title>Genomic Encyclopedia of Type Strains, Phase III (KMG-III): the genomes of soil and plant-associated and newly described type strains.</title>
        <authorList>
            <person name="Whitman W."/>
        </authorList>
    </citation>
    <scope>NUCLEOTIDE SEQUENCE [LARGE SCALE GENOMIC DNA]</scope>
    <source>
        <strain evidence="6 7">CGMCC 1.12484</strain>
    </source>
</reference>
<evidence type="ECO:0000313" key="7">
    <source>
        <dbReference type="Proteomes" id="UP000237983"/>
    </source>
</evidence>
<feature type="domain" description="Gfo/Idh/MocA-like oxidoreductase N-terminal" evidence="4">
    <location>
        <begin position="7"/>
        <end position="123"/>
    </location>
</feature>
<dbReference type="SUPFAM" id="SSF55347">
    <property type="entry name" value="Glyceraldehyde-3-phosphate dehydrogenase-like, C-terminal domain"/>
    <property type="match status" value="1"/>
</dbReference>
<comment type="similarity">
    <text evidence="1">Belongs to the Gfo/Idh/MocA family.</text>
</comment>
<organism evidence="6 7">
    <name type="scientific">Glaciihabitans tibetensis</name>
    <dbReference type="NCBI Taxonomy" id="1266600"/>
    <lineage>
        <taxon>Bacteria</taxon>
        <taxon>Bacillati</taxon>
        <taxon>Actinomycetota</taxon>
        <taxon>Actinomycetes</taxon>
        <taxon>Micrococcales</taxon>
        <taxon>Microbacteriaceae</taxon>
        <taxon>Glaciihabitans</taxon>
    </lineage>
</organism>
<dbReference type="GO" id="GO:0016491">
    <property type="term" value="F:oxidoreductase activity"/>
    <property type="evidence" value="ECO:0007669"/>
    <property type="project" value="UniProtKB-KW"/>
</dbReference>
<dbReference type="EMBL" id="PVTL01000001">
    <property type="protein sequence ID" value="PRY70239.1"/>
    <property type="molecule type" value="Genomic_DNA"/>
</dbReference>
<dbReference type="Pfam" id="PF22725">
    <property type="entry name" value="GFO_IDH_MocA_C3"/>
    <property type="match status" value="1"/>
</dbReference>
<keyword evidence="7" id="KW-1185">Reference proteome</keyword>
<dbReference type="PANTHER" id="PTHR43708">
    <property type="entry name" value="CONSERVED EXPRESSED OXIDOREDUCTASE (EUROFUNG)"/>
    <property type="match status" value="1"/>
</dbReference>
<dbReference type="Pfam" id="PF01408">
    <property type="entry name" value="GFO_IDH_MocA"/>
    <property type="match status" value="1"/>
</dbReference>
<evidence type="ECO:0000256" key="3">
    <source>
        <dbReference type="ARBA" id="ARBA00023027"/>
    </source>
</evidence>
<dbReference type="InterPro" id="IPR036291">
    <property type="entry name" value="NAD(P)-bd_dom_sf"/>
</dbReference>